<feature type="region of interest" description="Disordered" evidence="1">
    <location>
        <begin position="190"/>
        <end position="238"/>
    </location>
</feature>
<dbReference type="EMBL" id="JAYKXP010000011">
    <property type="protein sequence ID" value="KAK7053073.1"/>
    <property type="molecule type" value="Genomic_DNA"/>
</dbReference>
<dbReference type="AlphaFoldDB" id="A0AAW0DP31"/>
<name>A0AAW0DP31_9AGAR</name>
<accession>A0AAW0DP31</accession>
<evidence type="ECO:0000256" key="1">
    <source>
        <dbReference type="SAM" id="MobiDB-lite"/>
    </source>
</evidence>
<protein>
    <submittedName>
        <fullName evidence="2">Uncharacterized protein</fullName>
    </submittedName>
</protein>
<proteinExistence type="predicted"/>
<feature type="compositionally biased region" description="Polar residues" evidence="1">
    <location>
        <begin position="491"/>
        <end position="500"/>
    </location>
</feature>
<evidence type="ECO:0000313" key="2">
    <source>
        <dbReference type="EMBL" id="KAK7053073.1"/>
    </source>
</evidence>
<gene>
    <name evidence="2" type="ORF">VNI00_004394</name>
</gene>
<organism evidence="2 3">
    <name type="scientific">Paramarasmius palmivorus</name>
    <dbReference type="NCBI Taxonomy" id="297713"/>
    <lineage>
        <taxon>Eukaryota</taxon>
        <taxon>Fungi</taxon>
        <taxon>Dikarya</taxon>
        <taxon>Basidiomycota</taxon>
        <taxon>Agaricomycotina</taxon>
        <taxon>Agaricomycetes</taxon>
        <taxon>Agaricomycetidae</taxon>
        <taxon>Agaricales</taxon>
        <taxon>Marasmiineae</taxon>
        <taxon>Marasmiaceae</taxon>
        <taxon>Paramarasmius</taxon>
    </lineage>
</organism>
<comment type="caution">
    <text evidence="2">The sequence shown here is derived from an EMBL/GenBank/DDBJ whole genome shotgun (WGS) entry which is preliminary data.</text>
</comment>
<feature type="compositionally biased region" description="Low complexity" evidence="1">
    <location>
        <begin position="420"/>
        <end position="431"/>
    </location>
</feature>
<sequence>MSAEDYLPDTVESPIFVARTQPGGIYERLEKIVANMDVASMANAEVDRDFFRRSADSWSANYGFRNPAGQEFSANVFGEILGEKHGTFLGAKGNHYPGPNEDMPKIITDGTKIKPSIVIGQPTKIPETLADVYYDQLCTFNTVRESDRQTEAYDGETFERVKEITKAVKPGQVANAIILMGGLLYTTHADENGGSSRNQSPAKKPLKKRKAAAIDDKEDSETAVPETKRINEPLPRNQLPGRETVRVGAFYDPRVFPDYGGPVFSHRLAQVIQPDWRDSEGNLIPPWAWWDVLRPGTLIMASVSIVVWVIGSGENKKKVYHAVIQSLRVVDRSGVQVKLPVPKHSSVAVPTAPATDSASQALKALQFSLPASSGSSEPPAKKLHTANAGPATSSASAGTSLSTENQNAGSSTSSGEVLKTSSDTASTTTEDTLSEQDETDGLSRMDVVDDGLPGMDVVHDGATRMDVVDEQQAPIAAPSNAVGTDAVTDGVQASTGTSAADGSRTRTKKHRR</sequence>
<keyword evidence="3" id="KW-1185">Reference proteome</keyword>
<evidence type="ECO:0000313" key="3">
    <source>
        <dbReference type="Proteomes" id="UP001383192"/>
    </source>
</evidence>
<feature type="compositionally biased region" description="Polar residues" evidence="1">
    <location>
        <begin position="404"/>
        <end position="415"/>
    </location>
</feature>
<feature type="region of interest" description="Disordered" evidence="1">
    <location>
        <begin position="369"/>
        <end position="452"/>
    </location>
</feature>
<dbReference type="Proteomes" id="UP001383192">
    <property type="component" value="Unassembled WGS sequence"/>
</dbReference>
<reference evidence="2 3" key="1">
    <citation type="submission" date="2024-01" db="EMBL/GenBank/DDBJ databases">
        <title>A draft genome for a cacao thread blight-causing isolate of Paramarasmius palmivorus.</title>
        <authorList>
            <person name="Baruah I.K."/>
            <person name="Bukari Y."/>
            <person name="Amoako-Attah I."/>
            <person name="Meinhardt L.W."/>
            <person name="Bailey B.A."/>
            <person name="Cohen S.P."/>
        </authorList>
    </citation>
    <scope>NUCLEOTIDE SEQUENCE [LARGE SCALE GENOMIC DNA]</scope>
    <source>
        <strain evidence="2 3">GH-12</strain>
    </source>
</reference>
<feature type="compositionally biased region" description="Low complexity" evidence="1">
    <location>
        <begin position="385"/>
        <end position="403"/>
    </location>
</feature>
<feature type="region of interest" description="Disordered" evidence="1">
    <location>
        <begin position="475"/>
        <end position="512"/>
    </location>
</feature>